<evidence type="ECO:0008006" key="4">
    <source>
        <dbReference type="Google" id="ProtNLM"/>
    </source>
</evidence>
<reference evidence="2" key="1">
    <citation type="submission" date="2023-03" db="EMBL/GenBank/DDBJ databases">
        <title>Draft assemblies of triclosan tolerant bacteria isolated from returned activated sludge.</title>
        <authorList>
            <person name="Van Hamelsveld S."/>
        </authorList>
    </citation>
    <scope>NUCLEOTIDE SEQUENCE</scope>
    <source>
        <strain evidence="2">GW210015_S63</strain>
    </source>
</reference>
<dbReference type="EMBL" id="JARJLR010000131">
    <property type="protein sequence ID" value="MDF3841400.1"/>
    <property type="molecule type" value="Genomic_DNA"/>
</dbReference>
<evidence type="ECO:0000313" key="3">
    <source>
        <dbReference type="Proteomes" id="UP001220662"/>
    </source>
</evidence>
<feature type="transmembrane region" description="Helical" evidence="1">
    <location>
        <begin position="56"/>
        <end position="74"/>
    </location>
</feature>
<keyword evidence="1" id="KW-1133">Transmembrane helix</keyword>
<protein>
    <recommendedName>
        <fullName evidence="4">DUF4760 domain-containing protein</fullName>
    </recommendedName>
</protein>
<dbReference type="Proteomes" id="UP001220662">
    <property type="component" value="Unassembled WGS sequence"/>
</dbReference>
<evidence type="ECO:0000313" key="2">
    <source>
        <dbReference type="EMBL" id="MDF3841400.1"/>
    </source>
</evidence>
<evidence type="ECO:0000256" key="1">
    <source>
        <dbReference type="SAM" id="Phobius"/>
    </source>
</evidence>
<proteinExistence type="predicted"/>
<gene>
    <name evidence="2" type="ORF">P3W55_06695</name>
</gene>
<organism evidence="2 3">
    <name type="scientific">Pseudomonas citronellolis</name>
    <dbReference type="NCBI Taxonomy" id="53408"/>
    <lineage>
        <taxon>Bacteria</taxon>
        <taxon>Pseudomonadati</taxon>
        <taxon>Pseudomonadota</taxon>
        <taxon>Gammaproteobacteria</taxon>
        <taxon>Pseudomonadales</taxon>
        <taxon>Pseudomonadaceae</taxon>
        <taxon>Pseudomonas</taxon>
    </lineage>
</organism>
<dbReference type="RefSeq" id="WP_276214072.1">
    <property type="nucleotide sequence ID" value="NZ_JARJLR010000131.1"/>
</dbReference>
<comment type="caution">
    <text evidence="2">The sequence shown here is derived from an EMBL/GenBank/DDBJ whole genome shotgun (WGS) entry which is preliminary data.</text>
</comment>
<keyword evidence="1" id="KW-0472">Membrane</keyword>
<keyword evidence="1" id="KW-0812">Transmembrane</keyword>
<dbReference type="AlphaFoldDB" id="A0AAW6P3W5"/>
<name>A0AAW6P3W5_9PSED</name>
<feature type="transmembrane region" description="Helical" evidence="1">
    <location>
        <begin position="16"/>
        <end position="36"/>
    </location>
</feature>
<accession>A0AAW6P3W5</accession>
<sequence>MIPENWRTYKIEIRPLVILVWLLISAPIVLLMFWVWSADRGWLDAFEWSQATAPGWVQAFGSVGAIVAAIWISNAQGRRERMTRLRQEYHYMFKAFNTAAFASGSMKAIAGALAAEPTDTSTLNIYLGQLRQSCVELDQFSYADFVDLSFADAWALHRRGVQLLASEMEKHLSGTGTNLIAGAAMLAAESTDRVEKMREALEMFSVRAGNRVWTDHHP</sequence>